<evidence type="ECO:0000256" key="3">
    <source>
        <dbReference type="ARBA" id="ARBA00022989"/>
    </source>
</evidence>
<dbReference type="Pfam" id="PF00324">
    <property type="entry name" value="AA_permease"/>
    <property type="match status" value="1"/>
</dbReference>
<feature type="transmembrane region" description="Helical" evidence="5">
    <location>
        <begin position="74"/>
        <end position="95"/>
    </location>
</feature>
<organism evidence="7 8">
    <name type="scientific">Scylla paramamosain</name>
    <name type="common">Mud crab</name>
    <dbReference type="NCBI Taxonomy" id="85552"/>
    <lineage>
        <taxon>Eukaryota</taxon>
        <taxon>Metazoa</taxon>
        <taxon>Ecdysozoa</taxon>
        <taxon>Arthropoda</taxon>
        <taxon>Crustacea</taxon>
        <taxon>Multicrustacea</taxon>
        <taxon>Malacostraca</taxon>
        <taxon>Eumalacostraca</taxon>
        <taxon>Eucarida</taxon>
        <taxon>Decapoda</taxon>
        <taxon>Pleocyemata</taxon>
        <taxon>Brachyura</taxon>
        <taxon>Eubrachyura</taxon>
        <taxon>Portunoidea</taxon>
        <taxon>Portunidae</taxon>
        <taxon>Portuninae</taxon>
        <taxon>Scylla</taxon>
    </lineage>
</organism>
<reference evidence="7 8" key="1">
    <citation type="submission" date="2023-03" db="EMBL/GenBank/DDBJ databases">
        <title>High-quality genome of Scylla paramamosain provides insights in environmental adaptation.</title>
        <authorList>
            <person name="Zhang L."/>
        </authorList>
    </citation>
    <scope>NUCLEOTIDE SEQUENCE [LARGE SCALE GENOMIC DNA]</scope>
    <source>
        <strain evidence="7">LZ_2023a</strain>
        <tissue evidence="7">Muscle</tissue>
    </source>
</reference>
<name>A0AAW0UT72_SCYPA</name>
<dbReference type="GO" id="GO:0015189">
    <property type="term" value="F:L-lysine transmembrane transporter activity"/>
    <property type="evidence" value="ECO:0007669"/>
    <property type="project" value="TreeGrafter"/>
</dbReference>
<protein>
    <recommendedName>
        <fullName evidence="6">Amino acid permease/ SLC12A domain-containing protein</fullName>
    </recommendedName>
</protein>
<feature type="transmembrane region" description="Helical" evidence="5">
    <location>
        <begin position="21"/>
        <end position="47"/>
    </location>
</feature>
<dbReference type="AlphaFoldDB" id="A0AAW0UT72"/>
<gene>
    <name evidence="7" type="ORF">O3P69_000675</name>
</gene>
<evidence type="ECO:0000256" key="1">
    <source>
        <dbReference type="ARBA" id="ARBA00004141"/>
    </source>
</evidence>
<keyword evidence="8" id="KW-1185">Reference proteome</keyword>
<dbReference type="GO" id="GO:0000064">
    <property type="term" value="F:L-ornithine transmembrane transporter activity"/>
    <property type="evidence" value="ECO:0007669"/>
    <property type="project" value="TreeGrafter"/>
</dbReference>
<evidence type="ECO:0000256" key="4">
    <source>
        <dbReference type="ARBA" id="ARBA00023136"/>
    </source>
</evidence>
<keyword evidence="4 5" id="KW-0472">Membrane</keyword>
<dbReference type="InterPro" id="IPR004841">
    <property type="entry name" value="AA-permease/SLC12A_dom"/>
</dbReference>
<evidence type="ECO:0000313" key="8">
    <source>
        <dbReference type="Proteomes" id="UP001487740"/>
    </source>
</evidence>
<dbReference type="GO" id="GO:0005886">
    <property type="term" value="C:plasma membrane"/>
    <property type="evidence" value="ECO:0007669"/>
    <property type="project" value="TreeGrafter"/>
</dbReference>
<sequence>MEGFDIIATMGEEAINPSCTIPLSIGISLFIIFLSYFGVSAVITLAFPYCVLDADDPLVVIFDEDHIGWDAAKIFVSAGALFAFSASLFGAMFPLPRIIYAMASDGLVFRFSPRSARNSRLPPLQPLSLAYLLVGSLACC</sequence>
<keyword evidence="2 5" id="KW-0812">Transmembrane</keyword>
<evidence type="ECO:0000313" key="7">
    <source>
        <dbReference type="EMBL" id="KAK8402423.1"/>
    </source>
</evidence>
<evidence type="ECO:0000256" key="5">
    <source>
        <dbReference type="SAM" id="Phobius"/>
    </source>
</evidence>
<comment type="caution">
    <text evidence="7">The sequence shown here is derived from an EMBL/GenBank/DDBJ whole genome shotgun (WGS) entry which is preliminary data.</text>
</comment>
<accession>A0AAW0UT72</accession>
<proteinExistence type="predicted"/>
<evidence type="ECO:0000259" key="6">
    <source>
        <dbReference type="Pfam" id="PF00324"/>
    </source>
</evidence>
<dbReference type="Gene3D" id="1.20.1740.10">
    <property type="entry name" value="Amino acid/polyamine transporter I"/>
    <property type="match status" value="1"/>
</dbReference>
<evidence type="ECO:0000256" key="2">
    <source>
        <dbReference type="ARBA" id="ARBA00022692"/>
    </source>
</evidence>
<dbReference type="PANTHER" id="PTHR43243:SF105">
    <property type="entry name" value="CATIONIC AMINO ACID TRANSPORTER C-TERMINAL DOMAIN-CONTAINING PROTEIN"/>
    <property type="match status" value="1"/>
</dbReference>
<comment type="subcellular location">
    <subcellularLocation>
        <location evidence="1">Membrane</location>
        <topology evidence="1">Multi-pass membrane protein</topology>
    </subcellularLocation>
</comment>
<keyword evidence="3 5" id="KW-1133">Transmembrane helix</keyword>
<dbReference type="GO" id="GO:0097638">
    <property type="term" value="P:L-arginine import across plasma membrane"/>
    <property type="evidence" value="ECO:0007669"/>
    <property type="project" value="TreeGrafter"/>
</dbReference>
<dbReference type="PANTHER" id="PTHR43243">
    <property type="entry name" value="INNER MEMBRANE TRANSPORTER YGJI-RELATED"/>
    <property type="match status" value="1"/>
</dbReference>
<dbReference type="Proteomes" id="UP001487740">
    <property type="component" value="Unassembled WGS sequence"/>
</dbReference>
<feature type="domain" description="Amino acid permease/ SLC12A" evidence="6">
    <location>
        <begin position="2"/>
        <end position="108"/>
    </location>
</feature>
<dbReference type="GO" id="GO:0061459">
    <property type="term" value="F:L-arginine transmembrane transporter activity"/>
    <property type="evidence" value="ECO:0007669"/>
    <property type="project" value="TreeGrafter"/>
</dbReference>
<dbReference type="EMBL" id="JARAKH010000007">
    <property type="protein sequence ID" value="KAK8402423.1"/>
    <property type="molecule type" value="Genomic_DNA"/>
</dbReference>